<sequence>MLTLGCSPILRVQVRDLLVCLVVIPLILVPFHSPGEMSAETGHHFGNPTNGFWRALHGSVGLTTAENALHPSEDGTMPERFCLGLTNLVSRPTNQANELSMTEKRAGAAAVLSKAARHRPRIVCYVGNEIADIMYEAVMKSHVVPRDAQSLTKPPPTRMAKRKGGPPRYGLEPYKIVHGNGKAVDQIRETLFFIMGSTSGRVANYKVSQVLRSGVVGLKA</sequence>
<dbReference type="PANTHER" id="PTHR12159:SF9">
    <property type="entry name" value="G_T MISMATCH-SPECIFIC THYMINE DNA GLYCOSYLASE"/>
    <property type="match status" value="1"/>
</dbReference>
<dbReference type="Pfam" id="PF03167">
    <property type="entry name" value="UDG"/>
    <property type="match status" value="1"/>
</dbReference>
<keyword evidence="2" id="KW-0378">Hydrolase</keyword>
<keyword evidence="7" id="KW-1185">Reference proteome</keyword>
<keyword evidence="1" id="KW-0227">DNA damage</keyword>
<dbReference type="GO" id="GO:0008263">
    <property type="term" value="F:pyrimidine-specific mismatch base pair DNA N-glycosylase activity"/>
    <property type="evidence" value="ECO:0007669"/>
    <property type="project" value="TreeGrafter"/>
</dbReference>
<comment type="caution">
    <text evidence="6">The sequence shown here is derived from an EMBL/GenBank/DDBJ whole genome shotgun (WGS) entry which is preliminary data.</text>
</comment>
<evidence type="ECO:0000256" key="4">
    <source>
        <dbReference type="SAM" id="MobiDB-lite"/>
    </source>
</evidence>
<dbReference type="InterPro" id="IPR005122">
    <property type="entry name" value="Uracil-DNA_glycosylase-like"/>
</dbReference>
<evidence type="ECO:0000313" key="7">
    <source>
        <dbReference type="Proteomes" id="UP000320762"/>
    </source>
</evidence>
<dbReference type="STRING" id="97359.A0A550BZA4"/>
<organism evidence="6 7">
    <name type="scientific">Schizophyllum amplum</name>
    <dbReference type="NCBI Taxonomy" id="97359"/>
    <lineage>
        <taxon>Eukaryota</taxon>
        <taxon>Fungi</taxon>
        <taxon>Dikarya</taxon>
        <taxon>Basidiomycota</taxon>
        <taxon>Agaricomycotina</taxon>
        <taxon>Agaricomycetes</taxon>
        <taxon>Agaricomycetidae</taxon>
        <taxon>Agaricales</taxon>
        <taxon>Schizophyllaceae</taxon>
        <taxon>Schizophyllum</taxon>
    </lineage>
</organism>
<dbReference type="InterPro" id="IPR015637">
    <property type="entry name" value="MUG/TDG"/>
</dbReference>
<accession>A0A550BZA4</accession>
<dbReference type="AlphaFoldDB" id="A0A550BZA4"/>
<dbReference type="Gene3D" id="3.40.470.10">
    <property type="entry name" value="Uracil-DNA glycosylase-like domain"/>
    <property type="match status" value="1"/>
</dbReference>
<name>A0A550BZA4_9AGAR</name>
<evidence type="ECO:0000256" key="2">
    <source>
        <dbReference type="ARBA" id="ARBA00022801"/>
    </source>
</evidence>
<dbReference type="GO" id="GO:0004844">
    <property type="term" value="F:uracil DNA N-glycosylase activity"/>
    <property type="evidence" value="ECO:0007669"/>
    <property type="project" value="TreeGrafter"/>
</dbReference>
<feature type="domain" description="Uracil-DNA glycosylase-like" evidence="5">
    <location>
        <begin position="33"/>
        <end position="204"/>
    </location>
</feature>
<evidence type="ECO:0000259" key="5">
    <source>
        <dbReference type="Pfam" id="PF03167"/>
    </source>
</evidence>
<evidence type="ECO:0000313" key="6">
    <source>
        <dbReference type="EMBL" id="TRM57880.1"/>
    </source>
</evidence>
<protein>
    <recommendedName>
        <fullName evidence="5">Uracil-DNA glycosylase-like domain-containing protein</fullName>
    </recommendedName>
</protein>
<feature type="region of interest" description="Disordered" evidence="4">
    <location>
        <begin position="146"/>
        <end position="168"/>
    </location>
</feature>
<gene>
    <name evidence="6" type="ORF">BD626DRAFT_411246</name>
</gene>
<dbReference type="Proteomes" id="UP000320762">
    <property type="component" value="Unassembled WGS sequence"/>
</dbReference>
<dbReference type="SUPFAM" id="SSF52141">
    <property type="entry name" value="Uracil-DNA glycosylase-like"/>
    <property type="match status" value="1"/>
</dbReference>
<dbReference type="PANTHER" id="PTHR12159">
    <property type="entry name" value="G/T AND G/U MISMATCH-SPECIFIC DNA GLYCOSYLASE"/>
    <property type="match status" value="1"/>
</dbReference>
<dbReference type="OrthoDB" id="565731at2759"/>
<dbReference type="GO" id="GO:0006285">
    <property type="term" value="P:base-excision repair, AP site formation"/>
    <property type="evidence" value="ECO:0007669"/>
    <property type="project" value="InterPro"/>
</dbReference>
<reference evidence="6 7" key="1">
    <citation type="journal article" date="2019" name="New Phytol.">
        <title>Comparative genomics reveals unique wood-decay strategies and fruiting body development in the Schizophyllaceae.</title>
        <authorList>
            <person name="Almasi E."/>
            <person name="Sahu N."/>
            <person name="Krizsan K."/>
            <person name="Balint B."/>
            <person name="Kovacs G.M."/>
            <person name="Kiss B."/>
            <person name="Cseklye J."/>
            <person name="Drula E."/>
            <person name="Henrissat B."/>
            <person name="Nagy I."/>
            <person name="Chovatia M."/>
            <person name="Adam C."/>
            <person name="LaButti K."/>
            <person name="Lipzen A."/>
            <person name="Riley R."/>
            <person name="Grigoriev I.V."/>
            <person name="Nagy L.G."/>
        </authorList>
    </citation>
    <scope>NUCLEOTIDE SEQUENCE [LARGE SCALE GENOMIC DNA]</scope>
    <source>
        <strain evidence="6 7">NL-1724</strain>
    </source>
</reference>
<evidence type="ECO:0000256" key="1">
    <source>
        <dbReference type="ARBA" id="ARBA00022763"/>
    </source>
</evidence>
<dbReference type="CDD" id="cd10028">
    <property type="entry name" value="UDG-F2_TDG_MUG"/>
    <property type="match status" value="1"/>
</dbReference>
<evidence type="ECO:0000256" key="3">
    <source>
        <dbReference type="ARBA" id="ARBA00023204"/>
    </source>
</evidence>
<keyword evidence="3" id="KW-0234">DNA repair</keyword>
<proteinExistence type="predicted"/>
<dbReference type="EMBL" id="VDMD01000041">
    <property type="protein sequence ID" value="TRM57880.1"/>
    <property type="molecule type" value="Genomic_DNA"/>
</dbReference>
<dbReference type="InterPro" id="IPR036895">
    <property type="entry name" value="Uracil-DNA_glycosylase-like_sf"/>
</dbReference>